<dbReference type="RefSeq" id="WP_239681507.1">
    <property type="nucleotide sequence ID" value="NZ_BPRF01000009.1"/>
</dbReference>
<dbReference type="AlphaFoldDB" id="A0AA40S7Y3"/>
<reference evidence="1 2" key="1">
    <citation type="submission" date="2020-08" db="EMBL/GenBank/DDBJ databases">
        <title>Genomic Encyclopedia of Type Strains, Phase IV (KMG-IV): sequencing the most valuable type-strain genomes for metagenomic binning, comparative biology and taxonomic classification.</title>
        <authorList>
            <person name="Goeker M."/>
        </authorList>
    </citation>
    <scope>NUCLEOTIDE SEQUENCE [LARGE SCALE GENOMIC DNA]</scope>
    <source>
        <strain evidence="1 2">DSM 11490</strain>
    </source>
</reference>
<accession>A0AA40S7Y3</accession>
<sequence length="59" mass="5966">MLATDPAANVAVPVIAKGTQYVIDTAPPAVIKAAGGADGIAARIFRKLDLDDGVSERAC</sequence>
<dbReference type="EMBL" id="JACJIB010000014">
    <property type="protein sequence ID" value="MBA8916104.1"/>
    <property type="molecule type" value="Genomic_DNA"/>
</dbReference>
<name>A0AA40S7Y3_9HYPH</name>
<proteinExistence type="predicted"/>
<comment type="caution">
    <text evidence="1">The sequence shown here is derived from an EMBL/GenBank/DDBJ whole genome shotgun (WGS) entry which is preliminary data.</text>
</comment>
<keyword evidence="2" id="KW-1185">Reference proteome</keyword>
<protein>
    <submittedName>
        <fullName evidence="1">Uncharacterized protein</fullName>
    </submittedName>
</protein>
<dbReference type="Proteomes" id="UP000543554">
    <property type="component" value="Unassembled WGS sequence"/>
</dbReference>
<organism evidence="1 2">
    <name type="scientific">Methylorubrum thiocyanatum</name>
    <dbReference type="NCBI Taxonomy" id="47958"/>
    <lineage>
        <taxon>Bacteria</taxon>
        <taxon>Pseudomonadati</taxon>
        <taxon>Pseudomonadota</taxon>
        <taxon>Alphaproteobacteria</taxon>
        <taxon>Hyphomicrobiales</taxon>
        <taxon>Methylobacteriaceae</taxon>
        <taxon>Methylorubrum</taxon>
    </lineage>
</organism>
<evidence type="ECO:0000313" key="1">
    <source>
        <dbReference type="EMBL" id="MBA8916104.1"/>
    </source>
</evidence>
<gene>
    <name evidence="1" type="ORF">HNR51_005223</name>
</gene>
<evidence type="ECO:0000313" key="2">
    <source>
        <dbReference type="Proteomes" id="UP000543554"/>
    </source>
</evidence>